<feature type="domain" description="Mur ligase central" evidence="14">
    <location>
        <begin position="123"/>
        <end position="318"/>
    </location>
</feature>
<dbReference type="SUPFAM" id="SSF63418">
    <property type="entry name" value="MurE/MurF N-terminal domain"/>
    <property type="match status" value="1"/>
</dbReference>
<keyword evidence="6 10" id="KW-0133">Cell shape</keyword>
<evidence type="ECO:0000256" key="5">
    <source>
        <dbReference type="ARBA" id="ARBA00022840"/>
    </source>
</evidence>
<evidence type="ECO:0000259" key="13">
    <source>
        <dbReference type="Pfam" id="PF02875"/>
    </source>
</evidence>
<dbReference type="NCBIfam" id="TIGR01143">
    <property type="entry name" value="murF"/>
    <property type="match status" value="1"/>
</dbReference>
<evidence type="ECO:0000259" key="12">
    <source>
        <dbReference type="Pfam" id="PF01225"/>
    </source>
</evidence>
<proteinExistence type="inferred from homology"/>
<evidence type="ECO:0000256" key="9">
    <source>
        <dbReference type="ARBA" id="ARBA00023316"/>
    </source>
</evidence>
<feature type="binding site" evidence="10">
    <location>
        <begin position="125"/>
        <end position="131"/>
    </location>
    <ligand>
        <name>ATP</name>
        <dbReference type="ChEBI" id="CHEBI:30616"/>
    </ligand>
</feature>
<comment type="catalytic activity">
    <reaction evidence="10 11">
        <text>D-alanyl-D-alanine + UDP-N-acetyl-alpha-D-muramoyl-L-alanyl-gamma-D-glutamyl-meso-2,6-diaminopimelate + ATP = UDP-N-acetyl-alpha-D-muramoyl-L-alanyl-gamma-D-glutamyl-meso-2,6-diaminopimeloyl-D-alanyl-D-alanine + ADP + phosphate + H(+)</text>
        <dbReference type="Rhea" id="RHEA:28374"/>
        <dbReference type="ChEBI" id="CHEBI:15378"/>
        <dbReference type="ChEBI" id="CHEBI:30616"/>
        <dbReference type="ChEBI" id="CHEBI:43474"/>
        <dbReference type="ChEBI" id="CHEBI:57822"/>
        <dbReference type="ChEBI" id="CHEBI:61386"/>
        <dbReference type="ChEBI" id="CHEBI:83905"/>
        <dbReference type="ChEBI" id="CHEBI:456216"/>
        <dbReference type="EC" id="6.3.2.10"/>
    </reaction>
</comment>
<dbReference type="PANTHER" id="PTHR43024:SF1">
    <property type="entry name" value="UDP-N-ACETYLMURAMOYL-TRIPEPTIDE--D-ALANYL-D-ALANINE LIGASE"/>
    <property type="match status" value="1"/>
</dbReference>
<evidence type="ECO:0000259" key="14">
    <source>
        <dbReference type="Pfam" id="PF08245"/>
    </source>
</evidence>
<keyword evidence="1 10" id="KW-0963">Cytoplasm</keyword>
<dbReference type="Pfam" id="PF01225">
    <property type="entry name" value="Mur_ligase"/>
    <property type="match status" value="1"/>
</dbReference>
<keyword evidence="4 10" id="KW-0547">Nucleotide-binding</keyword>
<dbReference type="EC" id="6.3.2.10" evidence="10 11"/>
<organism evidence="15 16">
    <name type="scientific">Lancefieldella rimae</name>
    <dbReference type="NCBI Taxonomy" id="1383"/>
    <lineage>
        <taxon>Bacteria</taxon>
        <taxon>Bacillati</taxon>
        <taxon>Actinomycetota</taxon>
        <taxon>Coriobacteriia</taxon>
        <taxon>Coriobacteriales</taxon>
        <taxon>Atopobiaceae</taxon>
        <taxon>Lancefieldella</taxon>
    </lineage>
</organism>
<evidence type="ECO:0000256" key="1">
    <source>
        <dbReference type="ARBA" id="ARBA00022490"/>
    </source>
</evidence>
<keyword evidence="16" id="KW-1185">Reference proteome</keyword>
<comment type="caution">
    <text evidence="15">The sequence shown here is derived from an EMBL/GenBank/DDBJ whole genome shotgun (WGS) entry which is preliminary data.</text>
</comment>
<accession>A0ABR5Q1T0</accession>
<evidence type="ECO:0000256" key="2">
    <source>
        <dbReference type="ARBA" id="ARBA00022598"/>
    </source>
</evidence>
<name>A0ABR5Q1T0_9ACTN</name>
<dbReference type="Gene3D" id="3.40.1390.10">
    <property type="entry name" value="MurE/MurF, N-terminal domain"/>
    <property type="match status" value="1"/>
</dbReference>
<dbReference type="HAMAP" id="MF_02019">
    <property type="entry name" value="MurF"/>
    <property type="match status" value="1"/>
</dbReference>
<dbReference type="InterPro" id="IPR000713">
    <property type="entry name" value="Mur_ligase_N"/>
</dbReference>
<dbReference type="SUPFAM" id="SSF53244">
    <property type="entry name" value="MurD-like peptide ligases, peptide-binding domain"/>
    <property type="match status" value="1"/>
</dbReference>
<comment type="pathway">
    <text evidence="10 11">Cell wall biogenesis; peptidoglycan biosynthesis.</text>
</comment>
<feature type="domain" description="Mur ligase N-terminal catalytic" evidence="12">
    <location>
        <begin position="33"/>
        <end position="77"/>
    </location>
</feature>
<dbReference type="Pfam" id="PF02875">
    <property type="entry name" value="Mur_ligase_C"/>
    <property type="match status" value="1"/>
</dbReference>
<dbReference type="Gene3D" id="3.40.1190.10">
    <property type="entry name" value="Mur-like, catalytic domain"/>
    <property type="match status" value="1"/>
</dbReference>
<dbReference type="Gene3D" id="3.90.190.20">
    <property type="entry name" value="Mur ligase, C-terminal domain"/>
    <property type="match status" value="1"/>
</dbReference>
<keyword evidence="9 10" id="KW-0961">Cell wall biogenesis/degradation</keyword>
<dbReference type="SUPFAM" id="SSF53623">
    <property type="entry name" value="MurD-like peptide ligases, catalytic domain"/>
    <property type="match status" value="1"/>
</dbReference>
<dbReference type="EMBL" id="JQCP01000001">
    <property type="protein sequence ID" value="KRO03006.1"/>
    <property type="molecule type" value="Genomic_DNA"/>
</dbReference>
<gene>
    <name evidence="10" type="primary">murF</name>
    <name evidence="15" type="ORF">IV60_GL000181</name>
</gene>
<dbReference type="InterPro" id="IPR004101">
    <property type="entry name" value="Mur_ligase_C"/>
</dbReference>
<reference evidence="15 16" key="1">
    <citation type="journal article" date="2015" name="Genome Announc.">
        <title>Expanding the biotechnology potential of lactobacilli through comparative genomics of 213 strains and associated genera.</title>
        <authorList>
            <person name="Sun Z."/>
            <person name="Harris H.M."/>
            <person name="McCann A."/>
            <person name="Guo C."/>
            <person name="Argimon S."/>
            <person name="Zhang W."/>
            <person name="Yang X."/>
            <person name="Jeffery I.B."/>
            <person name="Cooney J.C."/>
            <person name="Kagawa T.F."/>
            <person name="Liu W."/>
            <person name="Song Y."/>
            <person name="Salvetti E."/>
            <person name="Wrobel A."/>
            <person name="Rasinkangas P."/>
            <person name="Parkhill J."/>
            <person name="Rea M.C."/>
            <person name="O'Sullivan O."/>
            <person name="Ritari J."/>
            <person name="Douillard F.P."/>
            <person name="Paul Ross R."/>
            <person name="Yang R."/>
            <person name="Briner A.E."/>
            <person name="Felis G.E."/>
            <person name="de Vos W.M."/>
            <person name="Barrangou R."/>
            <person name="Klaenhammer T.R."/>
            <person name="Caufield P.W."/>
            <person name="Cui Y."/>
            <person name="Zhang H."/>
            <person name="O'Toole P.W."/>
        </authorList>
    </citation>
    <scope>NUCLEOTIDE SEQUENCE [LARGE SCALE GENOMIC DNA]</scope>
    <source>
        <strain evidence="15 16">DSM 7090</strain>
    </source>
</reference>
<keyword evidence="8 10" id="KW-0131">Cell cycle</keyword>
<evidence type="ECO:0000256" key="6">
    <source>
        <dbReference type="ARBA" id="ARBA00022960"/>
    </source>
</evidence>
<keyword evidence="7 10" id="KW-0573">Peptidoglycan synthesis</keyword>
<dbReference type="InterPro" id="IPR036615">
    <property type="entry name" value="Mur_ligase_C_dom_sf"/>
</dbReference>
<evidence type="ECO:0000256" key="7">
    <source>
        <dbReference type="ARBA" id="ARBA00022984"/>
    </source>
</evidence>
<dbReference type="Proteomes" id="UP000051927">
    <property type="component" value="Unassembled WGS sequence"/>
</dbReference>
<dbReference type="Pfam" id="PF08245">
    <property type="entry name" value="Mur_ligase_M"/>
    <property type="match status" value="1"/>
</dbReference>
<feature type="domain" description="Mur ligase C-terminal" evidence="13">
    <location>
        <begin position="341"/>
        <end position="469"/>
    </location>
</feature>
<evidence type="ECO:0000313" key="16">
    <source>
        <dbReference type="Proteomes" id="UP000051927"/>
    </source>
</evidence>
<sequence>MGGCMICMSARDVVESTGAMLLVEGKRPLAGEVEIDSRRVGEGSLFVAFAGEKVDGNSYIDAALDAGAAVVCASVEPAQATLEHARRVDATLLRAEGDDCEEFLLRLAGAWRALHQDWTVVAVTGSVGKTTTKDMLRAGIATQRRVHATAGNHNNLIGLPMTILSAPKDAEVLVCECGMNHKGEILRLTRCCRPTIAVITNVGTSHIGLLGSRENIACAKAEIVEGMEAHGDIRPTLILESGGDFTSFVSEKFARPKGIDVVCVGSHAGDILRAQDVTVGEESLPTATFVTQDGWKKTVTFSVPGRVAVSDALMALEAITLLGLDRDMALDAIATMPPTRMRLSVLHAVCGARIIDDSYNASPSSMAAALDVLSRMPTRGRRIAILGEIGELGQEEKRLHGYVGAYVAAKPIDLVVFVGKDAAREMAEAAKTMGLSEDAIELVESVEDVMKIIPPILKDTDTVLVKASRAAGLDAFVRGVVA</sequence>
<evidence type="ECO:0000256" key="3">
    <source>
        <dbReference type="ARBA" id="ARBA00022618"/>
    </source>
</evidence>
<evidence type="ECO:0000313" key="15">
    <source>
        <dbReference type="EMBL" id="KRO03006.1"/>
    </source>
</evidence>
<dbReference type="InterPro" id="IPR013221">
    <property type="entry name" value="Mur_ligase_cen"/>
</dbReference>
<dbReference type="InterPro" id="IPR051046">
    <property type="entry name" value="MurCDEF_CellWall_CoF430Synth"/>
</dbReference>
<evidence type="ECO:0000256" key="11">
    <source>
        <dbReference type="RuleBase" id="RU004136"/>
    </source>
</evidence>
<evidence type="ECO:0000256" key="4">
    <source>
        <dbReference type="ARBA" id="ARBA00022741"/>
    </source>
</evidence>
<evidence type="ECO:0000256" key="8">
    <source>
        <dbReference type="ARBA" id="ARBA00023306"/>
    </source>
</evidence>
<dbReference type="InterPro" id="IPR005863">
    <property type="entry name" value="UDP-N-AcMur_synth"/>
</dbReference>
<keyword evidence="3 10" id="KW-0132">Cell division</keyword>
<dbReference type="PANTHER" id="PTHR43024">
    <property type="entry name" value="UDP-N-ACETYLMURAMOYL-TRIPEPTIDE--D-ALANYL-D-ALANINE LIGASE"/>
    <property type="match status" value="1"/>
</dbReference>
<comment type="similarity">
    <text evidence="10">Belongs to the MurCDEF family. MurF subfamily.</text>
</comment>
<comment type="function">
    <text evidence="10 11">Involved in cell wall formation. Catalyzes the final step in the synthesis of UDP-N-acetylmuramoyl-pentapeptide, the precursor of murein.</text>
</comment>
<evidence type="ECO:0000256" key="10">
    <source>
        <dbReference type="HAMAP-Rule" id="MF_02019"/>
    </source>
</evidence>
<protein>
    <recommendedName>
        <fullName evidence="10 11">UDP-N-acetylmuramoyl-tripeptide--D-alanyl-D-alanine ligase</fullName>
        <ecNumber evidence="10 11">6.3.2.10</ecNumber>
    </recommendedName>
    <alternativeName>
        <fullName evidence="10">D-alanyl-D-alanine-adding enzyme</fullName>
    </alternativeName>
</protein>
<comment type="subcellular location">
    <subcellularLocation>
        <location evidence="10 11">Cytoplasm</location>
    </subcellularLocation>
</comment>
<dbReference type="GO" id="GO:0016874">
    <property type="term" value="F:ligase activity"/>
    <property type="evidence" value="ECO:0007669"/>
    <property type="project" value="UniProtKB-KW"/>
</dbReference>
<keyword evidence="5 10" id="KW-0067">ATP-binding</keyword>
<dbReference type="InterPro" id="IPR036565">
    <property type="entry name" value="Mur-like_cat_sf"/>
</dbReference>
<keyword evidence="2 10" id="KW-0436">Ligase</keyword>
<dbReference type="InterPro" id="IPR035911">
    <property type="entry name" value="MurE/MurF_N"/>
</dbReference>